<dbReference type="PROSITE" id="PS50004">
    <property type="entry name" value="C2"/>
    <property type="match status" value="3"/>
</dbReference>
<keyword evidence="2" id="KW-0106">Calcium</keyword>
<dbReference type="CDD" id="cd08376">
    <property type="entry name" value="C2B_MCTP_PRT"/>
    <property type="match status" value="1"/>
</dbReference>
<dbReference type="InterPro" id="IPR035892">
    <property type="entry name" value="C2_domain_sf"/>
</dbReference>
<feature type="region of interest" description="Disordered" evidence="3">
    <location>
        <begin position="601"/>
        <end position="624"/>
    </location>
</feature>
<feature type="compositionally biased region" description="Polar residues" evidence="3">
    <location>
        <begin position="615"/>
        <end position="624"/>
    </location>
</feature>
<dbReference type="InterPro" id="IPR010482">
    <property type="entry name" value="TECPR1-like_DysF"/>
</dbReference>
<reference evidence="7" key="1">
    <citation type="submission" date="2013-10" db="EMBL/GenBank/DDBJ databases">
        <title>Genome sequencing of Onchocerca volvulus.</title>
        <authorList>
            <person name="Cotton J."/>
            <person name="Tsai J."/>
            <person name="Stanley E."/>
            <person name="Tracey A."/>
            <person name="Holroyd N."/>
            <person name="Lustigman S."/>
            <person name="Berriman M."/>
        </authorList>
    </citation>
    <scope>NUCLEOTIDE SEQUENCE</scope>
</reference>
<dbReference type="AlphaFoldDB" id="A0A8R1XVW8"/>
<sequence length="746" mass="86578">MSSSLLKGVFKKDLSEGRYRRIKEKGSSSADEAGDMSSASITSSLTTNEQKRTLMKNPGMEVYVTFSVRICLKEGHNLVIRDASGSSDPYIKFKYKDRTYFKSSIIYKSLDPVWDEEFTLLIDDPTTPIYMDVYDYDRWANDDYMGGALIDLSQLRLFQMTAMKLKLREEGNDENMGEIDVVITISPLTASEKNEFLKKATRGIICKRPKRTSQRVTQVWSSVANIVLIEGRNLAIPNCSENKYPDPFVKFKLGSEKYKSRHVIRSSNPKWLEQFDLHMFDEPKHILEMMVIDKKTNLEIGRCSLDLNNLEKETPNQMICDLDRGFGSILVLISVTGTSSTDAIIDLSDFSGDDVRNAIVEKYSLWKTHECFRDIGFLVVKVFRARNLASIDVMNKSNPFVVVELVNALLQTHTEYKTINPEWNKIFTFAVKDIHSILEITIYDEDPNKKAEFLGKIAIPLLQIQNCEPKWYALKDRKLETRAKGQILLEMDVIWNPIRAAIRTFNPRERKYIETNPKFKRRLFMNSYARLREFVLLLVQIRDYVQSCFDWESPMRSILAFALFIIFVYFFHIHHLPILILLFFLRPREIKYLRSNENRSKSISESDDEPEAFDTNEQSSSSSIRERFNTLQDTMAKVQNTMDFIASLLERIRNTFNFTQPYLSTLAIVTLSIITILLYFVPLRWIIMIWGINKFTKKLRNPNFIPNNELLDFLSRVPSNSEIKAYKEFPVQNAGDISHLNNARNN</sequence>
<dbReference type="EnsemblMetazoa" id="OVOC1397.1">
    <property type="protein sequence ID" value="OVOC1397.1"/>
    <property type="gene ID" value="WBGene00238206"/>
</dbReference>
<dbReference type="InterPro" id="IPR000008">
    <property type="entry name" value="C2_dom"/>
</dbReference>
<feature type="compositionally biased region" description="Polar residues" evidence="3">
    <location>
        <begin position="37"/>
        <end position="47"/>
    </location>
</feature>
<dbReference type="GO" id="GO:0030672">
    <property type="term" value="C:synaptic vesicle membrane"/>
    <property type="evidence" value="ECO:0007669"/>
    <property type="project" value="TreeGrafter"/>
</dbReference>
<feature type="domain" description="C2" evidence="5">
    <location>
        <begin position="205"/>
        <end position="321"/>
    </location>
</feature>
<evidence type="ECO:0000256" key="4">
    <source>
        <dbReference type="SAM" id="Phobius"/>
    </source>
</evidence>
<dbReference type="GO" id="GO:0046928">
    <property type="term" value="P:regulation of neurotransmitter secretion"/>
    <property type="evidence" value="ECO:0007669"/>
    <property type="project" value="TreeGrafter"/>
</dbReference>
<evidence type="ECO:0000256" key="3">
    <source>
        <dbReference type="SAM" id="MobiDB-lite"/>
    </source>
</evidence>
<organism evidence="6 7">
    <name type="scientific">Onchocerca volvulus</name>
    <dbReference type="NCBI Taxonomy" id="6282"/>
    <lineage>
        <taxon>Eukaryota</taxon>
        <taxon>Metazoa</taxon>
        <taxon>Ecdysozoa</taxon>
        <taxon>Nematoda</taxon>
        <taxon>Chromadorea</taxon>
        <taxon>Rhabditida</taxon>
        <taxon>Spirurina</taxon>
        <taxon>Spiruromorpha</taxon>
        <taxon>Filarioidea</taxon>
        <taxon>Onchocercidae</taxon>
        <taxon>Onchocerca</taxon>
    </lineage>
</organism>
<keyword evidence="7" id="KW-1185">Reference proteome</keyword>
<evidence type="ECO:0000259" key="5">
    <source>
        <dbReference type="PROSITE" id="PS50004"/>
    </source>
</evidence>
<dbReference type="CDD" id="cd04042">
    <property type="entry name" value="C2A_MCTP_PRT"/>
    <property type="match status" value="1"/>
</dbReference>
<dbReference type="PRINTS" id="PR00360">
    <property type="entry name" value="C2DOMAIN"/>
</dbReference>
<feature type="region of interest" description="Disordered" evidence="3">
    <location>
        <begin position="21"/>
        <end position="47"/>
    </location>
</feature>
<dbReference type="PANTHER" id="PTHR45911:SF4">
    <property type="entry name" value="MULTIPLE C2 AND TRANSMEMBRANE DOMAIN-CONTAINING PROTEIN"/>
    <property type="match status" value="1"/>
</dbReference>
<keyword evidence="4" id="KW-1133">Transmembrane helix</keyword>
<dbReference type="EMBL" id="CMVM020000039">
    <property type="status" value="NOT_ANNOTATED_CDS"/>
    <property type="molecule type" value="Genomic_DNA"/>
</dbReference>
<feature type="compositionally biased region" description="Acidic residues" evidence="3">
    <location>
        <begin position="605"/>
        <end position="614"/>
    </location>
</feature>
<keyword evidence="4" id="KW-0472">Membrane</keyword>
<dbReference type="PANTHER" id="PTHR45911">
    <property type="entry name" value="C2 DOMAIN-CONTAINING PROTEIN"/>
    <property type="match status" value="1"/>
</dbReference>
<evidence type="ECO:0000313" key="6">
    <source>
        <dbReference type="EnsemblMetazoa" id="OVOC1397.1"/>
    </source>
</evidence>
<reference evidence="6" key="2">
    <citation type="submission" date="2022-06" db="UniProtKB">
        <authorList>
            <consortium name="EnsemblMetazoa"/>
        </authorList>
    </citation>
    <scope>IDENTIFICATION</scope>
</reference>
<dbReference type="SUPFAM" id="SSF49562">
    <property type="entry name" value="C2 domain (Calcium/lipid-binding domain, CaLB)"/>
    <property type="match status" value="3"/>
</dbReference>
<feature type="transmembrane region" description="Helical" evidence="4">
    <location>
        <begin position="558"/>
        <end position="585"/>
    </location>
</feature>
<evidence type="ECO:0000256" key="1">
    <source>
        <dbReference type="ARBA" id="ARBA00022723"/>
    </source>
</evidence>
<dbReference type="Pfam" id="PF06398">
    <property type="entry name" value="Pex24p"/>
    <property type="match status" value="1"/>
</dbReference>
<dbReference type="Pfam" id="PF00168">
    <property type="entry name" value="C2"/>
    <property type="match status" value="3"/>
</dbReference>
<dbReference type="Proteomes" id="UP000024404">
    <property type="component" value="Unassembled WGS sequence"/>
</dbReference>
<dbReference type="Gene3D" id="2.60.40.150">
    <property type="entry name" value="C2 domain"/>
    <property type="match status" value="3"/>
</dbReference>
<dbReference type="OMA" id="DCGPTLE"/>
<dbReference type="GO" id="GO:0005509">
    <property type="term" value="F:calcium ion binding"/>
    <property type="evidence" value="ECO:0007669"/>
    <property type="project" value="TreeGrafter"/>
</dbReference>
<feature type="domain" description="C2" evidence="5">
    <location>
        <begin position="357"/>
        <end position="476"/>
    </location>
</feature>
<dbReference type="SMART" id="SM00239">
    <property type="entry name" value="C2"/>
    <property type="match status" value="3"/>
</dbReference>
<keyword evidence="1" id="KW-0479">Metal-binding</keyword>
<dbReference type="CDD" id="cd08377">
    <property type="entry name" value="C2C_MCTP_PRT"/>
    <property type="match status" value="1"/>
</dbReference>
<evidence type="ECO:0000256" key="2">
    <source>
        <dbReference type="ARBA" id="ARBA00022837"/>
    </source>
</evidence>
<feature type="transmembrane region" description="Helical" evidence="4">
    <location>
        <begin position="661"/>
        <end position="681"/>
    </location>
</feature>
<name>A0A8R1XVW8_ONCVO</name>
<evidence type="ECO:0000313" key="7">
    <source>
        <dbReference type="Proteomes" id="UP000024404"/>
    </source>
</evidence>
<dbReference type="FunFam" id="2.60.40.150:FF:000167">
    <property type="entry name" value="Multiple C2 domains, transmembrane 2a"/>
    <property type="match status" value="1"/>
</dbReference>
<proteinExistence type="predicted"/>
<keyword evidence="4" id="KW-0812">Transmembrane</keyword>
<feature type="domain" description="C2" evidence="5">
    <location>
        <begin position="46"/>
        <end position="165"/>
    </location>
</feature>
<accession>A0A8R1XVW8</accession>
<protein>
    <recommendedName>
        <fullName evidence="5">C2 domain-containing protein</fullName>
    </recommendedName>
</protein>